<evidence type="ECO:0008006" key="3">
    <source>
        <dbReference type="Google" id="ProtNLM"/>
    </source>
</evidence>
<dbReference type="Proteomes" id="UP001302719">
    <property type="component" value="Chromosome"/>
</dbReference>
<sequence length="226" mass="25918">MPKTWRGVWFCCLLIGWLFAGCVAPPFYSYLVYENPTSFVRLEVSPWVDPDVPQTLNEHPATMSRRQMIEALSGLRVREYRSGPIRWIRGLADPEPAFNKEEIDLLVPRLLEGLGLAVPQELVTFYISHPVNATKREVTSGGMYVRDGHLHVIISNHRTNYEIPPAGLIYDRRYPLFSLAPLDVDLLYETEEAVLPKKKNFWDAIFGDEHSGEIVLNLSRLSMMKM</sequence>
<protein>
    <recommendedName>
        <fullName evidence="3">Lipoprotein</fullName>
    </recommendedName>
</protein>
<name>A0AA96G919_9BACT</name>
<proteinExistence type="predicted"/>
<keyword evidence="2" id="KW-1185">Reference proteome</keyword>
<dbReference type="AlphaFoldDB" id="A0AA96G919"/>
<organism evidence="1 2">
    <name type="scientific">Candidatus Nitrospira allomarina</name>
    <dbReference type="NCBI Taxonomy" id="3020900"/>
    <lineage>
        <taxon>Bacteria</taxon>
        <taxon>Pseudomonadati</taxon>
        <taxon>Nitrospirota</taxon>
        <taxon>Nitrospiria</taxon>
        <taxon>Nitrospirales</taxon>
        <taxon>Nitrospiraceae</taxon>
        <taxon>Nitrospira</taxon>
    </lineage>
</organism>
<evidence type="ECO:0000313" key="2">
    <source>
        <dbReference type="Proteomes" id="UP001302719"/>
    </source>
</evidence>
<evidence type="ECO:0000313" key="1">
    <source>
        <dbReference type="EMBL" id="WNM57398.1"/>
    </source>
</evidence>
<accession>A0AA96G919</accession>
<gene>
    <name evidence="1" type="ORF">PP769_15700</name>
</gene>
<dbReference type="RefSeq" id="WP_312641827.1">
    <property type="nucleotide sequence ID" value="NZ_CP116967.1"/>
</dbReference>
<dbReference type="KEGG" id="nall:PP769_15700"/>
<dbReference type="PROSITE" id="PS51257">
    <property type="entry name" value="PROKAR_LIPOPROTEIN"/>
    <property type="match status" value="1"/>
</dbReference>
<dbReference type="EMBL" id="CP116967">
    <property type="protein sequence ID" value="WNM57398.1"/>
    <property type="molecule type" value="Genomic_DNA"/>
</dbReference>
<reference evidence="1 2" key="1">
    <citation type="submission" date="2023-01" db="EMBL/GenBank/DDBJ databases">
        <title>Cultivation and genomic characterization of new, ubiquitous marine nitrite-oxidizing bacteria from the Nitrospirales.</title>
        <authorList>
            <person name="Mueller A.J."/>
            <person name="Daebeler A."/>
            <person name="Herbold C.W."/>
            <person name="Kirkegaard R.H."/>
            <person name="Daims H."/>
        </authorList>
    </citation>
    <scope>NUCLEOTIDE SEQUENCE [LARGE SCALE GENOMIC DNA]</scope>
    <source>
        <strain evidence="1 2">VA</strain>
    </source>
</reference>